<evidence type="ECO:0000256" key="5">
    <source>
        <dbReference type="ARBA" id="ARBA00022723"/>
    </source>
</evidence>
<dbReference type="CDD" id="cd02068">
    <property type="entry name" value="radical_SAM_B12_BD"/>
    <property type="match status" value="1"/>
</dbReference>
<keyword evidence="7" id="KW-0411">Iron-sulfur</keyword>
<gene>
    <name evidence="10" type="ORF">LARV_03582</name>
</gene>
<dbReference type="SFLD" id="SFLDS00029">
    <property type="entry name" value="Radical_SAM"/>
    <property type="match status" value="1"/>
</dbReference>
<reference evidence="10" key="1">
    <citation type="submission" date="2015-07" db="EMBL/GenBank/DDBJ databases">
        <title>Draft Genome Sequences of Anaerolinea thermolimosa IMO-1, Bellilinea caldifistulae GOMI-1, Leptolinea tardivitalis YMTK-2, Levilinea saccharolytica KIBI-1,Longilinea arvoryzae KOME-1, Previously Described as Members of the Anaerolineaceae (Chloroflexi).</title>
        <authorList>
            <person name="Sekiguchi Y."/>
            <person name="Ohashi A."/>
            <person name="Matsuura N."/>
            <person name="Tourlousse M.D."/>
        </authorList>
    </citation>
    <scope>NUCLEOTIDE SEQUENCE [LARGE SCALE GENOMIC DNA]</scope>
    <source>
        <strain evidence="10">KOME-1</strain>
    </source>
</reference>
<dbReference type="InterPro" id="IPR007197">
    <property type="entry name" value="rSAM"/>
</dbReference>
<dbReference type="Pfam" id="PF04055">
    <property type="entry name" value="Radical_SAM"/>
    <property type="match status" value="1"/>
</dbReference>
<dbReference type="InterPro" id="IPR034466">
    <property type="entry name" value="Methyltransferase_Class_B"/>
</dbReference>
<evidence type="ECO:0000256" key="2">
    <source>
        <dbReference type="ARBA" id="ARBA00022603"/>
    </source>
</evidence>
<dbReference type="SFLD" id="SFLDG01123">
    <property type="entry name" value="methyltransferase_(Class_B)"/>
    <property type="match status" value="1"/>
</dbReference>
<dbReference type="GO" id="GO:0051539">
    <property type="term" value="F:4 iron, 4 sulfur cluster binding"/>
    <property type="evidence" value="ECO:0007669"/>
    <property type="project" value="UniProtKB-KW"/>
</dbReference>
<dbReference type="SUPFAM" id="SSF102114">
    <property type="entry name" value="Radical SAM enzymes"/>
    <property type="match status" value="1"/>
</dbReference>
<evidence type="ECO:0000313" key="10">
    <source>
        <dbReference type="EMBL" id="GAP15790.1"/>
    </source>
</evidence>
<dbReference type="GO" id="GO:0005829">
    <property type="term" value="C:cytosol"/>
    <property type="evidence" value="ECO:0007669"/>
    <property type="project" value="TreeGrafter"/>
</dbReference>
<accession>A0A0S7BDE8</accession>
<protein>
    <submittedName>
        <fullName evidence="10">Fe-S oxidoreductase</fullName>
    </submittedName>
</protein>
<sequence length="433" mass="50134">MPRIALIYPYFRTRSANEILFPPLGEAYLASQLHGLGIETRIFDCTFETFEITQKKLEDYHPDIVGIYVMVTLSRNAFRIAEMVRRKLSESLLVAGGPLPTLYPEQYCDCFDVVFRGEVDISFPSFCRDYFDLHLIRNQLGELPLDTYAGLFIQNENFRINNPVVHHNENELASFALPYRDDFDHAAYQKVWQQQDGSKTTSLMTTFGCPFDCDFCSRPVFGDQFRRRNLDKVFAEIEQIRSLGYDSLWIADDNFTLDQRFLKEFCKRMIGSQMQWSCLSRVTGINEEIVGIMKDAGCRRVYLGLESGNQGTLKLMNKQTTLEEGQNAVHLFHNGGIEVAAFFIVGYPGETTASIEDTFRYALELPINLISFNIPFPLPGSQLYEHVSKLDKNKDWNVENEVTFVYESEFDSEWLQRRINQTMQAFAEKYKKR</sequence>
<evidence type="ECO:0000256" key="7">
    <source>
        <dbReference type="ARBA" id="ARBA00023014"/>
    </source>
</evidence>
<dbReference type="EMBL" id="DF967972">
    <property type="protein sequence ID" value="GAP15790.1"/>
    <property type="molecule type" value="Genomic_DNA"/>
</dbReference>
<evidence type="ECO:0000259" key="8">
    <source>
        <dbReference type="PROSITE" id="PS51332"/>
    </source>
</evidence>
<name>A0A0S7BDE8_9CHLR</name>
<dbReference type="PROSITE" id="PS51918">
    <property type="entry name" value="RADICAL_SAM"/>
    <property type="match status" value="1"/>
</dbReference>
<dbReference type="SMART" id="SM00729">
    <property type="entry name" value="Elp3"/>
    <property type="match status" value="1"/>
</dbReference>
<dbReference type="GO" id="GO:0046872">
    <property type="term" value="F:metal ion binding"/>
    <property type="evidence" value="ECO:0007669"/>
    <property type="project" value="UniProtKB-KW"/>
</dbReference>
<evidence type="ECO:0000256" key="1">
    <source>
        <dbReference type="ARBA" id="ARBA00001966"/>
    </source>
</evidence>
<proteinExistence type="predicted"/>
<dbReference type="Proteomes" id="UP000055060">
    <property type="component" value="Unassembled WGS sequence"/>
</dbReference>
<evidence type="ECO:0000313" key="11">
    <source>
        <dbReference type="Proteomes" id="UP000055060"/>
    </source>
</evidence>
<dbReference type="STRING" id="360412.LARV_03582"/>
<keyword evidence="6" id="KW-0408">Iron</keyword>
<evidence type="ECO:0000256" key="4">
    <source>
        <dbReference type="ARBA" id="ARBA00022691"/>
    </source>
</evidence>
<dbReference type="Pfam" id="PF02310">
    <property type="entry name" value="B12-binding"/>
    <property type="match status" value="1"/>
</dbReference>
<keyword evidence="2" id="KW-0489">Methyltransferase</keyword>
<comment type="cofactor">
    <cofactor evidence="1">
        <name>[4Fe-4S] cluster</name>
        <dbReference type="ChEBI" id="CHEBI:49883"/>
    </cofactor>
</comment>
<dbReference type="InterPro" id="IPR006638">
    <property type="entry name" value="Elp3/MiaA/NifB-like_rSAM"/>
</dbReference>
<organism evidence="10">
    <name type="scientific">Longilinea arvoryzae</name>
    <dbReference type="NCBI Taxonomy" id="360412"/>
    <lineage>
        <taxon>Bacteria</taxon>
        <taxon>Bacillati</taxon>
        <taxon>Chloroflexota</taxon>
        <taxon>Anaerolineae</taxon>
        <taxon>Anaerolineales</taxon>
        <taxon>Anaerolineaceae</taxon>
        <taxon>Longilinea</taxon>
    </lineage>
</organism>
<dbReference type="InterPro" id="IPR058240">
    <property type="entry name" value="rSAM_sf"/>
</dbReference>
<evidence type="ECO:0000256" key="6">
    <source>
        <dbReference type="ARBA" id="ARBA00023004"/>
    </source>
</evidence>
<keyword evidence="11" id="KW-1185">Reference proteome</keyword>
<dbReference type="AlphaFoldDB" id="A0A0S7BDE8"/>
<dbReference type="InterPro" id="IPR051198">
    <property type="entry name" value="BchE-like"/>
</dbReference>
<dbReference type="GO" id="GO:0031419">
    <property type="term" value="F:cobalamin binding"/>
    <property type="evidence" value="ECO:0007669"/>
    <property type="project" value="InterPro"/>
</dbReference>
<keyword evidence="3" id="KW-0808">Transferase</keyword>
<dbReference type="PANTHER" id="PTHR43409:SF7">
    <property type="entry name" value="BLL1977 PROTEIN"/>
    <property type="match status" value="1"/>
</dbReference>
<keyword evidence="5" id="KW-0479">Metal-binding</keyword>
<evidence type="ECO:0000259" key="9">
    <source>
        <dbReference type="PROSITE" id="PS51918"/>
    </source>
</evidence>
<dbReference type="Gene3D" id="3.80.30.20">
    <property type="entry name" value="tm_1862 like domain"/>
    <property type="match status" value="1"/>
</dbReference>
<keyword evidence="4" id="KW-0949">S-adenosyl-L-methionine</keyword>
<feature type="domain" description="Radical SAM core" evidence="9">
    <location>
        <begin position="195"/>
        <end position="418"/>
    </location>
</feature>
<dbReference type="InterPro" id="IPR023404">
    <property type="entry name" value="rSAM_horseshoe"/>
</dbReference>
<feature type="domain" description="B12-binding" evidence="8">
    <location>
        <begin position="1"/>
        <end position="137"/>
    </location>
</feature>
<dbReference type="Gene3D" id="3.40.50.280">
    <property type="entry name" value="Cobalamin-binding domain"/>
    <property type="match status" value="1"/>
</dbReference>
<evidence type="ECO:0000256" key="3">
    <source>
        <dbReference type="ARBA" id="ARBA00022679"/>
    </source>
</evidence>
<dbReference type="PANTHER" id="PTHR43409">
    <property type="entry name" value="ANAEROBIC MAGNESIUM-PROTOPORPHYRIN IX MONOMETHYL ESTER CYCLASE-RELATED"/>
    <property type="match status" value="1"/>
</dbReference>
<dbReference type="GO" id="GO:0003824">
    <property type="term" value="F:catalytic activity"/>
    <property type="evidence" value="ECO:0007669"/>
    <property type="project" value="InterPro"/>
</dbReference>
<dbReference type="RefSeq" id="WP_075074939.1">
    <property type="nucleotide sequence ID" value="NZ_DF967972.1"/>
</dbReference>
<dbReference type="CDD" id="cd01335">
    <property type="entry name" value="Radical_SAM"/>
    <property type="match status" value="1"/>
</dbReference>
<dbReference type="PROSITE" id="PS51332">
    <property type="entry name" value="B12_BINDING"/>
    <property type="match status" value="1"/>
</dbReference>
<dbReference type="InterPro" id="IPR006158">
    <property type="entry name" value="Cobalamin-bd"/>
</dbReference>
<dbReference type="SFLD" id="SFLDG01082">
    <property type="entry name" value="B12-binding_domain_containing"/>
    <property type="match status" value="1"/>
</dbReference>